<gene>
    <name evidence="1" type="ORF">ORAREDHAP_LOCUS46596</name>
</gene>
<name>A0A6J5Y4M7_PRUAR</name>
<proteinExistence type="predicted"/>
<dbReference type="AlphaFoldDB" id="A0A6J5Y4M7"/>
<organism evidence="1 2">
    <name type="scientific">Prunus armeniaca</name>
    <name type="common">Apricot</name>
    <name type="synonym">Armeniaca vulgaris</name>
    <dbReference type="NCBI Taxonomy" id="36596"/>
    <lineage>
        <taxon>Eukaryota</taxon>
        <taxon>Viridiplantae</taxon>
        <taxon>Streptophyta</taxon>
        <taxon>Embryophyta</taxon>
        <taxon>Tracheophyta</taxon>
        <taxon>Spermatophyta</taxon>
        <taxon>Magnoliopsida</taxon>
        <taxon>eudicotyledons</taxon>
        <taxon>Gunneridae</taxon>
        <taxon>Pentapetalae</taxon>
        <taxon>rosids</taxon>
        <taxon>fabids</taxon>
        <taxon>Rosales</taxon>
        <taxon>Rosaceae</taxon>
        <taxon>Amygdaloideae</taxon>
        <taxon>Amygdaleae</taxon>
        <taxon>Prunus</taxon>
    </lineage>
</organism>
<keyword evidence="2" id="KW-1185">Reference proteome</keyword>
<accession>A0A6J5Y4M7</accession>
<dbReference type="EMBL" id="CAEKKB010000008">
    <property type="protein sequence ID" value="CAB4319357.1"/>
    <property type="molecule type" value="Genomic_DNA"/>
</dbReference>
<reference evidence="2" key="1">
    <citation type="journal article" date="2020" name="Genome Biol.">
        <title>Gamete binning: chromosome-level and haplotype-resolved genome assembly enabled by high-throughput single-cell sequencing of gamete genomes.</title>
        <authorList>
            <person name="Campoy J.A."/>
            <person name="Sun H."/>
            <person name="Goel M."/>
            <person name="Jiao W.-B."/>
            <person name="Folz-Donahue K."/>
            <person name="Wang N."/>
            <person name="Rubio M."/>
            <person name="Liu C."/>
            <person name="Kukat C."/>
            <person name="Ruiz D."/>
            <person name="Huettel B."/>
            <person name="Schneeberger K."/>
        </authorList>
    </citation>
    <scope>NUCLEOTIDE SEQUENCE [LARGE SCALE GENOMIC DNA]</scope>
    <source>
        <strain evidence="2">cv. Rojo Pasion</strain>
    </source>
</reference>
<evidence type="ECO:0000313" key="1">
    <source>
        <dbReference type="EMBL" id="CAB4319357.1"/>
    </source>
</evidence>
<protein>
    <submittedName>
        <fullName evidence="1">Uncharacterized protein</fullName>
    </submittedName>
</protein>
<dbReference type="Proteomes" id="UP000507245">
    <property type="component" value="Unassembled WGS sequence"/>
</dbReference>
<sequence length="189" mass="21523">MFNDEEIEQNGERPHPKLGHYEKLYRRQIQYQMSVAIKDNCGQSDTNIGLLCCRLTCQLQHATRPRLDPSSELHTFLAFSTIVLLGRQEGAEIYDDDVGWITLARHDASTENVCQDSVRESDTSTREEGAATILYMMERLLEHWAEESLQPNSAMNLIEFLQEAGDGEVLNIEDLDLAPVEMEDSHPKV</sequence>
<evidence type="ECO:0000313" key="2">
    <source>
        <dbReference type="Proteomes" id="UP000507245"/>
    </source>
</evidence>